<name>A0AA35X0L3_GEOBA</name>
<accession>A0AA35X0L3</accession>
<dbReference type="AlphaFoldDB" id="A0AA35X0L3"/>
<dbReference type="Proteomes" id="UP001174909">
    <property type="component" value="Unassembled WGS sequence"/>
</dbReference>
<keyword evidence="2" id="KW-1185">Reference proteome</keyword>
<protein>
    <submittedName>
        <fullName evidence="1">Uncharacterized protein</fullName>
    </submittedName>
</protein>
<evidence type="ECO:0000313" key="1">
    <source>
        <dbReference type="EMBL" id="CAI8033610.1"/>
    </source>
</evidence>
<dbReference type="EMBL" id="CASHTH010002680">
    <property type="protein sequence ID" value="CAI8033610.1"/>
    <property type="molecule type" value="Genomic_DNA"/>
</dbReference>
<comment type="caution">
    <text evidence="1">The sequence shown here is derived from an EMBL/GenBank/DDBJ whole genome shotgun (WGS) entry which is preliminary data.</text>
</comment>
<reference evidence="1" key="1">
    <citation type="submission" date="2023-03" db="EMBL/GenBank/DDBJ databases">
        <authorList>
            <person name="Steffen K."/>
            <person name="Cardenas P."/>
        </authorList>
    </citation>
    <scope>NUCLEOTIDE SEQUENCE</scope>
</reference>
<sequence>MAVASISRMAISTFLSVGPQNPRMSSIFALTMER</sequence>
<proteinExistence type="predicted"/>
<evidence type="ECO:0000313" key="2">
    <source>
        <dbReference type="Proteomes" id="UP001174909"/>
    </source>
</evidence>
<gene>
    <name evidence="1" type="ORF">GBAR_LOCUS18963</name>
</gene>
<organism evidence="1 2">
    <name type="scientific">Geodia barretti</name>
    <name type="common">Barrett's horny sponge</name>
    <dbReference type="NCBI Taxonomy" id="519541"/>
    <lineage>
        <taxon>Eukaryota</taxon>
        <taxon>Metazoa</taxon>
        <taxon>Porifera</taxon>
        <taxon>Demospongiae</taxon>
        <taxon>Heteroscleromorpha</taxon>
        <taxon>Tetractinellida</taxon>
        <taxon>Astrophorina</taxon>
        <taxon>Geodiidae</taxon>
        <taxon>Geodia</taxon>
    </lineage>
</organism>